<reference evidence="3" key="1">
    <citation type="journal article" date="2019" name="Int. J. Syst. Evol. Microbiol.">
        <title>The Global Catalogue of Microorganisms (GCM) 10K type strain sequencing project: providing services to taxonomists for standard genome sequencing and annotation.</title>
        <authorList>
            <consortium name="The Broad Institute Genomics Platform"/>
            <consortium name="The Broad Institute Genome Sequencing Center for Infectious Disease"/>
            <person name="Wu L."/>
            <person name="Ma J."/>
        </authorList>
    </citation>
    <scope>NUCLEOTIDE SEQUENCE [LARGE SCALE GENOMIC DNA]</scope>
    <source>
        <strain evidence="3">JCM 4737</strain>
    </source>
</reference>
<sequence>MSGVSANGGAGRVQQAGQTAKEEASVTAGQARQAAGEVAGSVAEQAKAVTSEARQQAGTAARDLRGRVNEEAQGQAERAAGTLRKWADDLDGMAENAPGDSPVRGLVTQAAQGGHRAADYLDSHGLSGVVDDVRGFARRRPGAFLGGAALAGLAVGRLAKAGKAQAGGDGGHAKGDVRMSGDGGSRAGGDAAGFPQDPPVQVPPPETDSRAAQAPGWAGLPGSPEV</sequence>
<evidence type="ECO:0000313" key="2">
    <source>
        <dbReference type="EMBL" id="GHB28086.1"/>
    </source>
</evidence>
<dbReference type="Proteomes" id="UP000599437">
    <property type="component" value="Unassembled WGS sequence"/>
</dbReference>
<accession>A0ABQ3EA40</accession>
<evidence type="ECO:0000256" key="1">
    <source>
        <dbReference type="SAM" id="MobiDB-lite"/>
    </source>
</evidence>
<evidence type="ECO:0000313" key="3">
    <source>
        <dbReference type="Proteomes" id="UP000599437"/>
    </source>
</evidence>
<feature type="compositionally biased region" description="Pro residues" evidence="1">
    <location>
        <begin position="196"/>
        <end position="206"/>
    </location>
</feature>
<gene>
    <name evidence="2" type="ORF">GCM10010346_59500</name>
</gene>
<feature type="region of interest" description="Disordered" evidence="1">
    <location>
        <begin position="1"/>
        <end position="81"/>
    </location>
</feature>
<proteinExistence type="predicted"/>
<organism evidence="2 3">
    <name type="scientific">Streptomyces chryseus</name>
    <dbReference type="NCBI Taxonomy" id="68186"/>
    <lineage>
        <taxon>Bacteria</taxon>
        <taxon>Bacillati</taxon>
        <taxon>Actinomycetota</taxon>
        <taxon>Actinomycetes</taxon>
        <taxon>Kitasatosporales</taxon>
        <taxon>Streptomycetaceae</taxon>
        <taxon>Streptomyces</taxon>
    </lineage>
</organism>
<feature type="compositionally biased region" description="Gly residues" evidence="1">
    <location>
        <begin position="1"/>
        <end position="11"/>
    </location>
</feature>
<feature type="compositionally biased region" description="Low complexity" evidence="1">
    <location>
        <begin position="71"/>
        <end position="81"/>
    </location>
</feature>
<keyword evidence="3" id="KW-1185">Reference proteome</keyword>
<feature type="region of interest" description="Disordered" evidence="1">
    <location>
        <begin position="162"/>
        <end position="226"/>
    </location>
</feature>
<dbReference type="RefSeq" id="WP_138897628.1">
    <property type="nucleotide sequence ID" value="NZ_BMVO01000031.1"/>
</dbReference>
<name>A0ABQ3EA40_9ACTN</name>
<feature type="compositionally biased region" description="Gly residues" evidence="1">
    <location>
        <begin position="181"/>
        <end position="191"/>
    </location>
</feature>
<evidence type="ECO:0008006" key="4">
    <source>
        <dbReference type="Google" id="ProtNLM"/>
    </source>
</evidence>
<comment type="caution">
    <text evidence="2">The sequence shown here is derived from an EMBL/GenBank/DDBJ whole genome shotgun (WGS) entry which is preliminary data.</text>
</comment>
<dbReference type="EMBL" id="BMVO01000031">
    <property type="protein sequence ID" value="GHB28086.1"/>
    <property type="molecule type" value="Genomic_DNA"/>
</dbReference>
<protein>
    <recommendedName>
        <fullName evidence="4">Late embryogenesis abundant protein</fullName>
    </recommendedName>
</protein>